<keyword evidence="2" id="KW-0472">Membrane</keyword>
<dbReference type="Proteomes" id="UP001186944">
    <property type="component" value="Unassembled WGS sequence"/>
</dbReference>
<accession>A0AA88YMA5</accession>
<dbReference type="Gene3D" id="1.20.1070.10">
    <property type="entry name" value="Rhodopsin 7-helix transmembrane proteins"/>
    <property type="match status" value="1"/>
</dbReference>
<feature type="signal peptide" evidence="3">
    <location>
        <begin position="1"/>
        <end position="18"/>
    </location>
</feature>
<evidence type="ECO:0000313" key="5">
    <source>
        <dbReference type="Proteomes" id="UP001186944"/>
    </source>
</evidence>
<keyword evidence="3" id="KW-0732">Signal</keyword>
<sequence length="159" mass="18469">MTPIITTILVVNVCAVHADEAQDQVTEVGREYGHILLVQSLSSHCQYNRYYWNIAHDIGTQQEEYSQEMNLVWTSAILLFACKSIFNFILYCWFSEKFWETLKWKIILKLMCCGDNAYSSYDTPSNSRRYSHQNGHHPATSHLVRHNSKQKSGCPEEMV</sequence>
<keyword evidence="2" id="KW-0812">Transmembrane</keyword>
<gene>
    <name evidence="4" type="ORF">FSP39_004043</name>
</gene>
<evidence type="ECO:0000256" key="3">
    <source>
        <dbReference type="SAM" id="SignalP"/>
    </source>
</evidence>
<comment type="caution">
    <text evidence="4">The sequence shown here is derived from an EMBL/GenBank/DDBJ whole genome shotgun (WGS) entry which is preliminary data.</text>
</comment>
<feature type="chain" id="PRO_5041661359" evidence="3">
    <location>
        <begin position="19"/>
        <end position="159"/>
    </location>
</feature>
<evidence type="ECO:0000256" key="1">
    <source>
        <dbReference type="SAM" id="MobiDB-lite"/>
    </source>
</evidence>
<name>A0AA88YMA5_PINIB</name>
<dbReference type="EMBL" id="VSWD01000005">
    <property type="protein sequence ID" value="KAK3101499.1"/>
    <property type="molecule type" value="Genomic_DNA"/>
</dbReference>
<feature type="region of interest" description="Disordered" evidence="1">
    <location>
        <begin position="128"/>
        <end position="159"/>
    </location>
</feature>
<protein>
    <submittedName>
        <fullName evidence="4">Uncharacterized protein</fullName>
    </submittedName>
</protein>
<reference evidence="4" key="1">
    <citation type="submission" date="2019-08" db="EMBL/GenBank/DDBJ databases">
        <title>The improved chromosome-level genome for the pearl oyster Pinctada fucata martensii using PacBio sequencing and Hi-C.</title>
        <authorList>
            <person name="Zheng Z."/>
        </authorList>
    </citation>
    <scope>NUCLEOTIDE SEQUENCE</scope>
    <source>
        <strain evidence="4">ZZ-2019</strain>
        <tissue evidence="4">Adductor muscle</tissue>
    </source>
</reference>
<feature type="transmembrane region" description="Helical" evidence="2">
    <location>
        <begin position="71"/>
        <end position="94"/>
    </location>
</feature>
<evidence type="ECO:0000256" key="2">
    <source>
        <dbReference type="SAM" id="Phobius"/>
    </source>
</evidence>
<dbReference type="AlphaFoldDB" id="A0AA88YMA5"/>
<organism evidence="4 5">
    <name type="scientific">Pinctada imbricata</name>
    <name type="common">Atlantic pearl-oyster</name>
    <name type="synonym">Pinctada martensii</name>
    <dbReference type="NCBI Taxonomy" id="66713"/>
    <lineage>
        <taxon>Eukaryota</taxon>
        <taxon>Metazoa</taxon>
        <taxon>Spiralia</taxon>
        <taxon>Lophotrochozoa</taxon>
        <taxon>Mollusca</taxon>
        <taxon>Bivalvia</taxon>
        <taxon>Autobranchia</taxon>
        <taxon>Pteriomorphia</taxon>
        <taxon>Pterioida</taxon>
        <taxon>Pterioidea</taxon>
        <taxon>Pteriidae</taxon>
        <taxon>Pinctada</taxon>
    </lineage>
</organism>
<keyword evidence="5" id="KW-1185">Reference proteome</keyword>
<proteinExistence type="predicted"/>
<evidence type="ECO:0000313" key="4">
    <source>
        <dbReference type="EMBL" id="KAK3101499.1"/>
    </source>
</evidence>
<keyword evidence="2" id="KW-1133">Transmembrane helix</keyword>